<keyword evidence="15" id="KW-1185">Reference proteome</keyword>
<evidence type="ECO:0000256" key="9">
    <source>
        <dbReference type="ARBA" id="ARBA00022692"/>
    </source>
</evidence>
<accession>A0A940MSL2</accession>
<dbReference type="EMBL" id="JAGISH010000009">
    <property type="protein sequence ID" value="MBP0483908.1"/>
    <property type="molecule type" value="Genomic_DNA"/>
</dbReference>
<proteinExistence type="inferred from homology"/>
<dbReference type="InterPro" id="IPR029044">
    <property type="entry name" value="Nucleotide-diphossugar_trans"/>
</dbReference>
<keyword evidence="5" id="KW-1003">Cell membrane</keyword>
<dbReference type="GO" id="GO:0005886">
    <property type="term" value="C:plasma membrane"/>
    <property type="evidence" value="ECO:0007669"/>
    <property type="project" value="UniProtKB-SubCell"/>
</dbReference>
<dbReference type="Gene3D" id="3.90.550.10">
    <property type="entry name" value="Spore Coat Polysaccharide Biosynthesis Protein SpsA, Chain A"/>
    <property type="match status" value="1"/>
</dbReference>
<keyword evidence="7 14" id="KW-0328">Glycosyltransferase</keyword>
<dbReference type="InterPro" id="IPR050321">
    <property type="entry name" value="Glycosyltr_2/OpgH_subfam"/>
</dbReference>
<sequence>MRDRLTAATLGWRVTALGFALLCATAAAVLMTDASFAHGGSLWDAARVALIFITTLWLAWGAAQALIGLPDLRRRVRELPAPTAPTVVLLPICNEDPVAASARLEAMEQSCRAAGLTVDFAVLSDTRDRQAQAREYAAFLPLLRERPDRLRVYYRNRTDNHGRKAGNIEEFIRRSGAAWEFAVILDADSLMEGETIAHMIARMMAEPRLGLLQTLPKIVGGSSLFGRAMMFAASFHSPVFARGLQRLQGETGPFWGHNAIVRVRALAQCCGLPQLTGPAPFGGTILSHDYVEAALLARGGWRVEVDPAIEGSYEEGPDNIIAYARRDRRWCQGNLQHIRLLTAPGLKTWSRFVFVQGIAAYLVSTLWAAFMIASVLATVTEPAPNYFPEPYQLFPVFPDDRTREIVALAIGIGGLLLLPKFAILAQAVAARRTPGFGGALRATAGVLAEVVLSSFIAPVMLAYQTRAVLQVLSGQDGGWPANQRGEGRLSLPESIAAGGWIALWGLAVLLATGWLAPALTIWLLPVTLPMIAAPLLIWATSLPILDGLFRTPEDARPSPVLSHYRALHSAPSPLPAAAAHAA</sequence>
<evidence type="ECO:0000256" key="3">
    <source>
        <dbReference type="ARBA" id="ARBA00009337"/>
    </source>
</evidence>
<evidence type="ECO:0000313" key="14">
    <source>
        <dbReference type="EMBL" id="MBP0483908.1"/>
    </source>
</evidence>
<dbReference type="NCBIfam" id="NF003962">
    <property type="entry name" value="PRK05454.2-5"/>
    <property type="match status" value="1"/>
</dbReference>
<evidence type="ECO:0000256" key="11">
    <source>
        <dbReference type="ARBA" id="ARBA00023136"/>
    </source>
</evidence>
<keyword evidence="8 14" id="KW-0808">Transferase</keyword>
<keyword evidence="11 12" id="KW-0472">Membrane</keyword>
<evidence type="ECO:0000256" key="5">
    <source>
        <dbReference type="ARBA" id="ARBA00022475"/>
    </source>
</evidence>
<evidence type="ECO:0000256" key="2">
    <source>
        <dbReference type="ARBA" id="ARBA00005001"/>
    </source>
</evidence>
<feature type="transmembrane region" description="Helical" evidence="12">
    <location>
        <begin position="522"/>
        <end position="545"/>
    </location>
</feature>
<dbReference type="PANTHER" id="PTHR43867:SF5">
    <property type="entry name" value="GLUCANS BIOSYNTHESIS GLUCOSYLTRANSFERASE H"/>
    <property type="match status" value="1"/>
</dbReference>
<feature type="domain" description="Glycosyltransferase 2-like" evidence="13">
    <location>
        <begin position="183"/>
        <end position="375"/>
    </location>
</feature>
<dbReference type="NCBIfam" id="NF003958">
    <property type="entry name" value="PRK05454.2-1"/>
    <property type="match status" value="1"/>
</dbReference>
<dbReference type="AlphaFoldDB" id="A0A940MSL2"/>
<comment type="similarity">
    <text evidence="3">Belongs to the glycosyltransferase 2 family. OpgH subfamily.</text>
</comment>
<evidence type="ECO:0000259" key="13">
    <source>
        <dbReference type="Pfam" id="PF13632"/>
    </source>
</evidence>
<feature type="transmembrane region" description="Helical" evidence="12">
    <location>
        <begin position="49"/>
        <end position="69"/>
    </location>
</feature>
<dbReference type="Pfam" id="PF13632">
    <property type="entry name" value="Glyco_trans_2_3"/>
    <property type="match status" value="1"/>
</dbReference>
<dbReference type="PANTHER" id="PTHR43867">
    <property type="entry name" value="CELLULOSE SYNTHASE CATALYTIC SUBUNIT A [UDP-FORMING]"/>
    <property type="match status" value="1"/>
</dbReference>
<dbReference type="Proteomes" id="UP000675940">
    <property type="component" value="Unassembled WGS sequence"/>
</dbReference>
<feature type="transmembrane region" description="Helical" evidence="12">
    <location>
        <begin position="442"/>
        <end position="463"/>
    </location>
</feature>
<name>A0A940MSL2_9RHOB</name>
<comment type="caution">
    <text evidence="14">The sequence shown here is derived from an EMBL/GenBank/DDBJ whole genome shotgun (WGS) entry which is preliminary data.</text>
</comment>
<comment type="subcellular location">
    <subcellularLocation>
        <location evidence="1">Cell inner membrane</location>
        <topology evidence="1">Multi-pass membrane protein</topology>
    </subcellularLocation>
</comment>
<organism evidence="14 15">
    <name type="scientific">Sagittula salina</name>
    <dbReference type="NCBI Taxonomy" id="2820268"/>
    <lineage>
        <taxon>Bacteria</taxon>
        <taxon>Pseudomonadati</taxon>
        <taxon>Pseudomonadota</taxon>
        <taxon>Alphaproteobacteria</taxon>
        <taxon>Rhodobacterales</taxon>
        <taxon>Roseobacteraceae</taxon>
        <taxon>Sagittula</taxon>
    </lineage>
</organism>
<dbReference type="GO" id="GO:0016758">
    <property type="term" value="F:hexosyltransferase activity"/>
    <property type="evidence" value="ECO:0007669"/>
    <property type="project" value="TreeGrafter"/>
</dbReference>
<gene>
    <name evidence="14" type="primary">mdoH</name>
    <name evidence="14" type="ORF">J5474_15615</name>
</gene>
<keyword evidence="9 12" id="KW-0812">Transmembrane</keyword>
<evidence type="ECO:0000256" key="12">
    <source>
        <dbReference type="SAM" id="Phobius"/>
    </source>
</evidence>
<keyword evidence="6" id="KW-0997">Cell inner membrane</keyword>
<reference evidence="14" key="1">
    <citation type="submission" date="2021-03" db="EMBL/GenBank/DDBJ databases">
        <title>Sagittula salina sp. nov. strain M10.9X isolated from the marine waste.</title>
        <authorList>
            <person name="Satari L."/>
            <person name="Molina-Menor E."/>
            <person name="Vidal-Verdu A."/>
            <person name="Pascual J."/>
            <person name="Pereto J."/>
            <person name="Porcar M."/>
        </authorList>
    </citation>
    <scope>NUCLEOTIDE SEQUENCE</scope>
    <source>
        <strain evidence="14">M10.9X</strain>
    </source>
</reference>
<evidence type="ECO:0000256" key="1">
    <source>
        <dbReference type="ARBA" id="ARBA00004429"/>
    </source>
</evidence>
<feature type="transmembrane region" description="Helical" evidence="12">
    <location>
        <begin position="495"/>
        <end position="515"/>
    </location>
</feature>
<evidence type="ECO:0000256" key="4">
    <source>
        <dbReference type="ARBA" id="ARBA00020585"/>
    </source>
</evidence>
<feature type="transmembrane region" description="Helical" evidence="12">
    <location>
        <begin position="405"/>
        <end position="430"/>
    </location>
</feature>
<evidence type="ECO:0000256" key="6">
    <source>
        <dbReference type="ARBA" id="ARBA00022519"/>
    </source>
</evidence>
<protein>
    <recommendedName>
        <fullName evidence="4">Glucans biosynthesis glucosyltransferase H</fullName>
    </recommendedName>
</protein>
<comment type="pathway">
    <text evidence="2">Glycan metabolism; osmoregulated periplasmic glucan (OPG) biosynthesis.</text>
</comment>
<evidence type="ECO:0000313" key="15">
    <source>
        <dbReference type="Proteomes" id="UP000675940"/>
    </source>
</evidence>
<evidence type="ECO:0000256" key="10">
    <source>
        <dbReference type="ARBA" id="ARBA00022989"/>
    </source>
</evidence>
<dbReference type="NCBIfam" id="NF003959">
    <property type="entry name" value="PRK05454.2-2"/>
    <property type="match status" value="1"/>
</dbReference>
<keyword evidence="10 12" id="KW-1133">Transmembrane helix</keyword>
<dbReference type="InterPro" id="IPR001173">
    <property type="entry name" value="Glyco_trans_2-like"/>
</dbReference>
<feature type="transmembrane region" description="Helical" evidence="12">
    <location>
        <begin position="358"/>
        <end position="379"/>
    </location>
</feature>
<evidence type="ECO:0000256" key="8">
    <source>
        <dbReference type="ARBA" id="ARBA00022679"/>
    </source>
</evidence>
<dbReference type="SUPFAM" id="SSF53448">
    <property type="entry name" value="Nucleotide-diphospho-sugar transferases"/>
    <property type="match status" value="1"/>
</dbReference>
<evidence type="ECO:0000256" key="7">
    <source>
        <dbReference type="ARBA" id="ARBA00022676"/>
    </source>
</evidence>
<dbReference type="RefSeq" id="WP_209361861.1">
    <property type="nucleotide sequence ID" value="NZ_JAGISH010000009.1"/>
</dbReference>